<protein>
    <submittedName>
        <fullName evidence="1">Uncharacterized protein</fullName>
    </submittedName>
</protein>
<dbReference type="AlphaFoldDB" id="A0A9W8J0M7"/>
<reference evidence="1" key="1">
    <citation type="submission" date="2022-06" db="EMBL/GenBank/DDBJ databases">
        <title>Genome Sequence of Candolleomyces eurysporus.</title>
        <authorList>
            <person name="Buettner E."/>
        </authorList>
    </citation>
    <scope>NUCLEOTIDE SEQUENCE</scope>
    <source>
        <strain evidence="1">VTCC 930004</strain>
    </source>
</reference>
<gene>
    <name evidence="1" type="ORF">H1R20_g10757</name>
</gene>
<proteinExistence type="predicted"/>
<evidence type="ECO:0000313" key="1">
    <source>
        <dbReference type="EMBL" id="KAJ2926341.1"/>
    </source>
</evidence>
<evidence type="ECO:0000313" key="2">
    <source>
        <dbReference type="Proteomes" id="UP001140091"/>
    </source>
</evidence>
<accession>A0A9W8J0M7</accession>
<dbReference type="EMBL" id="JANBPK010001065">
    <property type="protein sequence ID" value="KAJ2926341.1"/>
    <property type="molecule type" value="Genomic_DNA"/>
</dbReference>
<dbReference type="OrthoDB" id="66369at2759"/>
<dbReference type="Proteomes" id="UP001140091">
    <property type="component" value="Unassembled WGS sequence"/>
</dbReference>
<keyword evidence="2" id="KW-1185">Reference proteome</keyword>
<name>A0A9W8J0M7_9AGAR</name>
<organism evidence="1 2">
    <name type="scientific">Candolleomyces eurysporus</name>
    <dbReference type="NCBI Taxonomy" id="2828524"/>
    <lineage>
        <taxon>Eukaryota</taxon>
        <taxon>Fungi</taxon>
        <taxon>Dikarya</taxon>
        <taxon>Basidiomycota</taxon>
        <taxon>Agaricomycotina</taxon>
        <taxon>Agaricomycetes</taxon>
        <taxon>Agaricomycetidae</taxon>
        <taxon>Agaricales</taxon>
        <taxon>Agaricineae</taxon>
        <taxon>Psathyrellaceae</taxon>
        <taxon>Candolleomyces</taxon>
    </lineage>
</organism>
<comment type="caution">
    <text evidence="1">The sequence shown here is derived from an EMBL/GenBank/DDBJ whole genome shotgun (WGS) entry which is preliminary data.</text>
</comment>
<feature type="non-terminal residue" evidence="1">
    <location>
        <position position="112"/>
    </location>
</feature>
<sequence>MVSACLIASTLKWENRNESLIEDNISLEVYDPMDGPSEEEAYLAGEYKTILHLVGVLSHGKVAKRLTDRAIDLMQDVQNLRKAIYDYKLKVDACQKGTAKFKQLSHVAVNYL</sequence>